<dbReference type="Proteomes" id="UP000826195">
    <property type="component" value="Unassembled WGS sequence"/>
</dbReference>
<name>A0AAV7IEE4_COTGL</name>
<proteinExistence type="predicted"/>
<sequence>MVEFGSTRCLRLCVNFPPISIWRELGTDVDDEFKLVTAVGLFGVLVAWKVAGASRPDFIKRNPICVLVFPRPRPRRQSTRGRQAFLRGEEK</sequence>
<protein>
    <submittedName>
        <fullName evidence="1">Uncharacterized protein</fullName>
    </submittedName>
</protein>
<evidence type="ECO:0000313" key="2">
    <source>
        <dbReference type="Proteomes" id="UP000826195"/>
    </source>
</evidence>
<evidence type="ECO:0000313" key="1">
    <source>
        <dbReference type="EMBL" id="KAH0550630.1"/>
    </source>
</evidence>
<comment type="caution">
    <text evidence="1">The sequence shown here is derived from an EMBL/GenBank/DDBJ whole genome shotgun (WGS) entry which is preliminary data.</text>
</comment>
<accession>A0AAV7IEE4</accession>
<organism evidence="1 2">
    <name type="scientific">Cotesia glomerata</name>
    <name type="common">Lepidopteran parasitic wasp</name>
    <name type="synonym">Apanteles glomeratus</name>
    <dbReference type="NCBI Taxonomy" id="32391"/>
    <lineage>
        <taxon>Eukaryota</taxon>
        <taxon>Metazoa</taxon>
        <taxon>Ecdysozoa</taxon>
        <taxon>Arthropoda</taxon>
        <taxon>Hexapoda</taxon>
        <taxon>Insecta</taxon>
        <taxon>Pterygota</taxon>
        <taxon>Neoptera</taxon>
        <taxon>Endopterygota</taxon>
        <taxon>Hymenoptera</taxon>
        <taxon>Apocrita</taxon>
        <taxon>Ichneumonoidea</taxon>
        <taxon>Braconidae</taxon>
        <taxon>Microgastrinae</taxon>
        <taxon>Cotesia</taxon>
    </lineage>
</organism>
<reference evidence="1 2" key="1">
    <citation type="journal article" date="2021" name="J. Hered.">
        <title>A chromosome-level genome assembly of the parasitoid wasp, Cotesia glomerata (Hymenoptera: Braconidae).</title>
        <authorList>
            <person name="Pinto B.J."/>
            <person name="Weis J.J."/>
            <person name="Gamble T."/>
            <person name="Ode P.J."/>
            <person name="Paul R."/>
            <person name="Zaspel J.M."/>
        </authorList>
    </citation>
    <scope>NUCLEOTIDE SEQUENCE [LARGE SCALE GENOMIC DNA]</scope>
    <source>
        <strain evidence="1">CgM1</strain>
    </source>
</reference>
<gene>
    <name evidence="1" type="ORF">KQX54_020357</name>
</gene>
<dbReference type="AlphaFoldDB" id="A0AAV7IEE4"/>
<dbReference type="EMBL" id="JAHXZJ010001864">
    <property type="protein sequence ID" value="KAH0550630.1"/>
    <property type="molecule type" value="Genomic_DNA"/>
</dbReference>
<keyword evidence="2" id="KW-1185">Reference proteome</keyword>